<accession>A0ABS3QP46</accession>
<dbReference type="RefSeq" id="WP_208178792.1">
    <property type="nucleotide sequence ID" value="NZ_JAGETZ010000025.1"/>
</dbReference>
<reference evidence="1 2" key="1">
    <citation type="submission" date="2021-03" db="EMBL/GenBank/DDBJ databases">
        <authorList>
            <person name="Kim M.K."/>
        </authorList>
    </citation>
    <scope>NUCLEOTIDE SEQUENCE [LARGE SCALE GENOMIC DNA]</scope>
    <source>
        <strain evidence="1 2">BT442</strain>
    </source>
</reference>
<dbReference type="Proteomes" id="UP000664369">
    <property type="component" value="Unassembled WGS sequence"/>
</dbReference>
<comment type="caution">
    <text evidence="1">The sequence shown here is derived from an EMBL/GenBank/DDBJ whole genome shotgun (WGS) entry which is preliminary data.</text>
</comment>
<evidence type="ECO:0000313" key="2">
    <source>
        <dbReference type="Proteomes" id="UP000664369"/>
    </source>
</evidence>
<keyword evidence="2" id="KW-1185">Reference proteome</keyword>
<sequence>MAYRTGKRTTDAQYEQKKLTFRQQDRGPVYLVLREVDVDEAQSRRTSLEASRAAVVARRTQL</sequence>
<dbReference type="EMBL" id="JAGETZ010000025">
    <property type="protein sequence ID" value="MBO2013054.1"/>
    <property type="molecule type" value="Genomic_DNA"/>
</dbReference>
<organism evidence="1 2">
    <name type="scientific">Hymenobacter negativus</name>
    <dbReference type="NCBI Taxonomy" id="2795026"/>
    <lineage>
        <taxon>Bacteria</taxon>
        <taxon>Pseudomonadati</taxon>
        <taxon>Bacteroidota</taxon>
        <taxon>Cytophagia</taxon>
        <taxon>Cytophagales</taxon>
        <taxon>Hymenobacteraceae</taxon>
        <taxon>Hymenobacter</taxon>
    </lineage>
</organism>
<evidence type="ECO:0000313" key="1">
    <source>
        <dbReference type="EMBL" id="MBO2013054.1"/>
    </source>
</evidence>
<name>A0ABS3QP46_9BACT</name>
<protein>
    <submittedName>
        <fullName evidence="1">Uncharacterized protein</fullName>
    </submittedName>
</protein>
<gene>
    <name evidence="1" type="ORF">J4E00_28595</name>
</gene>
<proteinExistence type="predicted"/>